<proteinExistence type="predicted"/>
<dbReference type="Pfam" id="PF13920">
    <property type="entry name" value="zf-C3HC4_3"/>
    <property type="match status" value="1"/>
</dbReference>
<dbReference type="InterPro" id="IPR017907">
    <property type="entry name" value="Znf_RING_CS"/>
</dbReference>
<evidence type="ECO:0000313" key="8">
    <source>
        <dbReference type="Proteomes" id="UP000000709"/>
    </source>
</evidence>
<dbReference type="InterPro" id="IPR004331">
    <property type="entry name" value="SPX_dom"/>
</dbReference>
<dbReference type="eggNOG" id="KOG4159">
    <property type="taxonomic scope" value="Eukaryota"/>
</dbReference>
<dbReference type="KEGG" id="spaa:SPAPADRAFT_152523"/>
<dbReference type="InParanoid" id="G3APB7"/>
<dbReference type="CDD" id="cd23137">
    <property type="entry name" value="RING-HC_TRY3-like"/>
    <property type="match status" value="1"/>
</dbReference>
<dbReference type="EMBL" id="GL996502">
    <property type="protein sequence ID" value="EGW32094.1"/>
    <property type="molecule type" value="Genomic_DNA"/>
</dbReference>
<dbReference type="PANTHER" id="PTHR23327">
    <property type="entry name" value="RING FINGER PROTEIN 127"/>
    <property type="match status" value="1"/>
</dbReference>
<dbReference type="PANTHER" id="PTHR23327:SF51">
    <property type="entry name" value="TRANSCRIPTIONAL REGULATOR OF YEAST FORM ADHERENCE 3"/>
    <property type="match status" value="1"/>
</dbReference>
<evidence type="ECO:0000256" key="4">
    <source>
        <dbReference type="PROSITE-ProRule" id="PRU00175"/>
    </source>
</evidence>
<dbReference type="OMA" id="CIRCLIV"/>
<dbReference type="PROSITE" id="PS51382">
    <property type="entry name" value="SPX"/>
    <property type="match status" value="1"/>
</dbReference>
<dbReference type="GeneID" id="18870930"/>
<dbReference type="GO" id="GO:0008270">
    <property type="term" value="F:zinc ion binding"/>
    <property type="evidence" value="ECO:0007669"/>
    <property type="project" value="UniProtKB-KW"/>
</dbReference>
<evidence type="ECO:0000256" key="2">
    <source>
        <dbReference type="ARBA" id="ARBA00022771"/>
    </source>
</evidence>
<dbReference type="HOGENOM" id="CLU_017137_2_1_1"/>
<dbReference type="RefSeq" id="XP_007375370.1">
    <property type="nucleotide sequence ID" value="XM_007375308.1"/>
</dbReference>
<feature type="domain" description="RING-type" evidence="5">
    <location>
        <begin position="405"/>
        <end position="444"/>
    </location>
</feature>
<organism evidence="8">
    <name type="scientific">Spathaspora passalidarum (strain NRRL Y-27907 / 11-Y1)</name>
    <dbReference type="NCBI Taxonomy" id="619300"/>
    <lineage>
        <taxon>Eukaryota</taxon>
        <taxon>Fungi</taxon>
        <taxon>Dikarya</taxon>
        <taxon>Ascomycota</taxon>
        <taxon>Saccharomycotina</taxon>
        <taxon>Pichiomycetes</taxon>
        <taxon>Debaryomycetaceae</taxon>
        <taxon>Spathaspora</taxon>
    </lineage>
</organism>
<name>G3APB7_SPAPN</name>
<dbReference type="SUPFAM" id="SSF57850">
    <property type="entry name" value="RING/U-box"/>
    <property type="match status" value="1"/>
</dbReference>
<evidence type="ECO:0008006" key="9">
    <source>
        <dbReference type="Google" id="ProtNLM"/>
    </source>
</evidence>
<feature type="domain" description="SPX" evidence="6">
    <location>
        <begin position="1"/>
        <end position="367"/>
    </location>
</feature>
<evidence type="ECO:0000256" key="1">
    <source>
        <dbReference type="ARBA" id="ARBA00022723"/>
    </source>
</evidence>
<keyword evidence="3" id="KW-0862">Zinc</keyword>
<evidence type="ECO:0000256" key="3">
    <source>
        <dbReference type="ARBA" id="ARBA00022833"/>
    </source>
</evidence>
<dbReference type="AlphaFoldDB" id="G3APB7"/>
<protein>
    <recommendedName>
        <fullName evidence="9">RING-14 protein</fullName>
    </recommendedName>
</protein>
<dbReference type="InterPro" id="IPR001841">
    <property type="entry name" value="Znf_RING"/>
</dbReference>
<dbReference type="OrthoDB" id="5588846at2759"/>
<dbReference type="Proteomes" id="UP000000709">
    <property type="component" value="Unassembled WGS sequence"/>
</dbReference>
<accession>G3APB7</accession>
<sequence>MKFAKTLERALSAEEVPEEWVEAAIQYKALKKCITKVVNELNFLGLEPDTLKLLFEDHEDSGKIVEIDENEAKPSNPIIAEYILTKSQEGHEIKPMLKLTLDYSNENYSDDHIYELGMQVKEKIESFVIIEETDTSEKIIEIKEDGDALKVVASRENSVSPPASPKGAPQDVSDNIDQVLLSPAVSAICSPVLTPYLRHQTKKNEIFIMLNSDSKFFRMLDEELENLDKLRQVEEAKIINEVQAVAKLVNQFKDKKSELYKWRELFRIYIDSEVCFKYNESSLPSAERNAEQVKKNLDQFVENVEKSGAITKFKNKESVTTFNQFIAMNYHLFKILEFQSINNEAFRKILKKFDKQTSLGIKNTFPKLISNDHIFMTGISLAQTICFIIQNSILELIPQLEDYSCPICMSIAYKPIRLRCNHLFCVRCLVKMKQQDKINCPICRRPNAILEADGSMLDMESMELMKKYFPVEVKQKLKERDKERYMEMTRQPNSQKCVIM</sequence>
<reference evidence="7 8" key="1">
    <citation type="journal article" date="2011" name="Proc. Natl. Acad. Sci. U.S.A.">
        <title>Comparative genomics of xylose-fermenting fungi for enhanced biofuel production.</title>
        <authorList>
            <person name="Wohlbach D.J."/>
            <person name="Kuo A."/>
            <person name="Sato T.K."/>
            <person name="Potts K.M."/>
            <person name="Salamov A.A."/>
            <person name="LaButti K.M."/>
            <person name="Sun H."/>
            <person name="Clum A."/>
            <person name="Pangilinan J.L."/>
            <person name="Lindquist E.A."/>
            <person name="Lucas S."/>
            <person name="Lapidus A."/>
            <person name="Jin M."/>
            <person name="Gunawan C."/>
            <person name="Balan V."/>
            <person name="Dale B.E."/>
            <person name="Jeffries T.W."/>
            <person name="Zinkel R."/>
            <person name="Barry K.W."/>
            <person name="Grigoriev I.V."/>
            <person name="Gasch A.P."/>
        </authorList>
    </citation>
    <scope>NUCLEOTIDE SEQUENCE [LARGE SCALE GENOMIC DNA]</scope>
    <source>
        <strain evidence="8">NRRL Y-27907 / 11-Y1</strain>
    </source>
</reference>
<dbReference type="Pfam" id="PF03105">
    <property type="entry name" value="SPX"/>
    <property type="match status" value="1"/>
</dbReference>
<dbReference type="Gene3D" id="3.30.40.10">
    <property type="entry name" value="Zinc/RING finger domain, C3HC4 (zinc finger)"/>
    <property type="match status" value="1"/>
</dbReference>
<dbReference type="PROSITE" id="PS00518">
    <property type="entry name" value="ZF_RING_1"/>
    <property type="match status" value="1"/>
</dbReference>
<dbReference type="InterPro" id="IPR013083">
    <property type="entry name" value="Znf_RING/FYVE/PHD"/>
</dbReference>
<evidence type="ECO:0000259" key="6">
    <source>
        <dbReference type="PROSITE" id="PS51382"/>
    </source>
</evidence>
<evidence type="ECO:0000259" key="5">
    <source>
        <dbReference type="PROSITE" id="PS50089"/>
    </source>
</evidence>
<evidence type="ECO:0000313" key="7">
    <source>
        <dbReference type="EMBL" id="EGW32094.1"/>
    </source>
</evidence>
<keyword evidence="8" id="KW-1185">Reference proteome</keyword>
<keyword evidence="2 4" id="KW-0863">Zinc-finger</keyword>
<dbReference type="SMART" id="SM00184">
    <property type="entry name" value="RING"/>
    <property type="match status" value="1"/>
</dbReference>
<gene>
    <name evidence="7" type="ORF">SPAPADRAFT_152523</name>
</gene>
<dbReference type="PROSITE" id="PS50089">
    <property type="entry name" value="ZF_RING_2"/>
    <property type="match status" value="1"/>
</dbReference>
<keyword evidence="1" id="KW-0479">Metal-binding</keyword>
<dbReference type="STRING" id="619300.G3APB7"/>